<proteinExistence type="predicted"/>
<reference evidence="1" key="1">
    <citation type="submission" date="2021-07" db="EMBL/GenBank/DDBJ databases">
        <title>Characterization of violacein-producing bacteria and related species.</title>
        <authorList>
            <person name="Wilson H.S."/>
            <person name="De Leon M.E."/>
        </authorList>
    </citation>
    <scope>NUCLEOTIDE SEQUENCE</scope>
    <source>
        <strain evidence="1">HSC-15S17</strain>
    </source>
</reference>
<evidence type="ECO:0000313" key="3">
    <source>
        <dbReference type="Proteomes" id="UP001155901"/>
    </source>
</evidence>
<reference evidence="2" key="2">
    <citation type="submission" date="2022-03" db="EMBL/GenBank/DDBJ databases">
        <title>Genome Encyclopedia of Bacteria and Archaea VI: Functional Genomics of Type Strains.</title>
        <authorList>
            <person name="Whitman W."/>
        </authorList>
    </citation>
    <scope>NUCLEOTIDE SEQUENCE</scope>
    <source>
        <strain evidence="2">HSC-15S17</strain>
    </source>
</reference>
<gene>
    <name evidence="1" type="ORF">KVP70_11125</name>
    <name evidence="2" type="ORF">L1274_001954</name>
</gene>
<keyword evidence="4" id="KW-1185">Reference proteome</keyword>
<accession>A0AA41L3A5</accession>
<dbReference type="EMBL" id="JALJZU010000003">
    <property type="protein sequence ID" value="MCP2008254.1"/>
    <property type="molecule type" value="Genomic_DNA"/>
</dbReference>
<name>A0AA41L3A5_9BURK</name>
<dbReference type="PANTHER" id="PTHR40266">
    <property type="entry name" value="TOXIN HIGB-1"/>
    <property type="match status" value="1"/>
</dbReference>
<dbReference type="Proteomes" id="UP001155901">
    <property type="component" value="Unassembled WGS sequence"/>
</dbReference>
<evidence type="ECO:0000313" key="2">
    <source>
        <dbReference type="EMBL" id="MCP2008254.1"/>
    </source>
</evidence>
<dbReference type="PANTHER" id="PTHR40266:SF2">
    <property type="entry name" value="TOXIN HIGB-1"/>
    <property type="match status" value="1"/>
</dbReference>
<dbReference type="RefSeq" id="WP_217942231.1">
    <property type="nucleotide sequence ID" value="NZ_JAHTGR010000005.1"/>
</dbReference>
<evidence type="ECO:0000313" key="1">
    <source>
        <dbReference type="EMBL" id="MBV6321489.1"/>
    </source>
</evidence>
<organism evidence="1 3">
    <name type="scientific">Duganella violaceipulchra</name>
    <dbReference type="NCBI Taxonomy" id="2849652"/>
    <lineage>
        <taxon>Bacteria</taxon>
        <taxon>Pseudomonadati</taxon>
        <taxon>Pseudomonadota</taxon>
        <taxon>Betaproteobacteria</taxon>
        <taxon>Burkholderiales</taxon>
        <taxon>Oxalobacteraceae</taxon>
        <taxon>Telluria group</taxon>
        <taxon>Duganella</taxon>
    </lineage>
</organism>
<sequence>MAILSFKCKQTKKLFEGKVVPRFANVRTSAERKLQLLDSAVTLDFLRSPPGNHLEALGGERQGEYSIRVNAQFRICFVWTSDGPTDVEIIDYH</sequence>
<comment type="caution">
    <text evidence="1">The sequence shown here is derived from an EMBL/GenBank/DDBJ whole genome shotgun (WGS) entry which is preliminary data.</text>
</comment>
<dbReference type="AlphaFoldDB" id="A0AA41L3A5"/>
<dbReference type="InterPro" id="IPR007711">
    <property type="entry name" value="HigB-1"/>
</dbReference>
<protein>
    <submittedName>
        <fullName evidence="2">Proteic killer suppression protein</fullName>
    </submittedName>
    <submittedName>
        <fullName evidence="1">Type II toxin-antitoxin system RelE/ParE family toxin</fullName>
    </submittedName>
</protein>
<dbReference type="Pfam" id="PF05015">
    <property type="entry name" value="HigB-like_toxin"/>
    <property type="match status" value="1"/>
</dbReference>
<dbReference type="Proteomes" id="UP001162889">
    <property type="component" value="Unassembled WGS sequence"/>
</dbReference>
<dbReference type="EMBL" id="JAHTGR010000005">
    <property type="protein sequence ID" value="MBV6321489.1"/>
    <property type="molecule type" value="Genomic_DNA"/>
</dbReference>
<evidence type="ECO:0000313" key="4">
    <source>
        <dbReference type="Proteomes" id="UP001162889"/>
    </source>
</evidence>